<evidence type="ECO:0000256" key="2">
    <source>
        <dbReference type="ARBA" id="ARBA00022692"/>
    </source>
</evidence>
<keyword evidence="3 6" id="KW-1133">Transmembrane helix</keyword>
<evidence type="ECO:0000259" key="7">
    <source>
        <dbReference type="PROSITE" id="PS50850"/>
    </source>
</evidence>
<feature type="transmembrane region" description="Helical" evidence="6">
    <location>
        <begin position="520"/>
        <end position="538"/>
    </location>
</feature>
<dbReference type="InterPro" id="IPR011701">
    <property type="entry name" value="MFS"/>
</dbReference>
<evidence type="ECO:0000256" key="3">
    <source>
        <dbReference type="ARBA" id="ARBA00022989"/>
    </source>
</evidence>
<organism evidence="8 9">
    <name type="scientific">Anthostomella pinea</name>
    <dbReference type="NCBI Taxonomy" id="933095"/>
    <lineage>
        <taxon>Eukaryota</taxon>
        <taxon>Fungi</taxon>
        <taxon>Dikarya</taxon>
        <taxon>Ascomycota</taxon>
        <taxon>Pezizomycotina</taxon>
        <taxon>Sordariomycetes</taxon>
        <taxon>Xylariomycetidae</taxon>
        <taxon>Xylariales</taxon>
        <taxon>Xylariaceae</taxon>
        <taxon>Anthostomella</taxon>
    </lineage>
</organism>
<dbReference type="InterPro" id="IPR036259">
    <property type="entry name" value="MFS_trans_sf"/>
</dbReference>
<comment type="caution">
    <text evidence="8">The sequence shown here is derived from an EMBL/GenBank/DDBJ whole genome shotgun (WGS) entry which is preliminary data.</text>
</comment>
<feature type="transmembrane region" description="Helical" evidence="6">
    <location>
        <begin position="150"/>
        <end position="167"/>
    </location>
</feature>
<evidence type="ECO:0000256" key="1">
    <source>
        <dbReference type="ARBA" id="ARBA00004141"/>
    </source>
</evidence>
<evidence type="ECO:0000313" key="8">
    <source>
        <dbReference type="EMBL" id="CAJ2513550.1"/>
    </source>
</evidence>
<evidence type="ECO:0000256" key="5">
    <source>
        <dbReference type="SAM" id="MobiDB-lite"/>
    </source>
</evidence>
<keyword evidence="2 6" id="KW-0812">Transmembrane</keyword>
<evidence type="ECO:0000256" key="4">
    <source>
        <dbReference type="ARBA" id="ARBA00023136"/>
    </source>
</evidence>
<feature type="transmembrane region" description="Helical" evidence="6">
    <location>
        <begin position="211"/>
        <end position="235"/>
    </location>
</feature>
<dbReference type="SUPFAM" id="SSF103473">
    <property type="entry name" value="MFS general substrate transporter"/>
    <property type="match status" value="1"/>
</dbReference>
<dbReference type="PANTHER" id="PTHR42718">
    <property type="entry name" value="MAJOR FACILITATOR SUPERFAMILY MULTIDRUG TRANSPORTER MFSC"/>
    <property type="match status" value="1"/>
</dbReference>
<feature type="transmembrane region" description="Helical" evidence="6">
    <location>
        <begin position="84"/>
        <end position="107"/>
    </location>
</feature>
<dbReference type="GO" id="GO:0022857">
    <property type="term" value="F:transmembrane transporter activity"/>
    <property type="evidence" value="ECO:0007669"/>
    <property type="project" value="InterPro"/>
</dbReference>
<dbReference type="Proteomes" id="UP001295740">
    <property type="component" value="Unassembled WGS sequence"/>
</dbReference>
<feature type="transmembrane region" description="Helical" evidence="6">
    <location>
        <begin position="414"/>
        <end position="433"/>
    </location>
</feature>
<feature type="compositionally biased region" description="Low complexity" evidence="5">
    <location>
        <begin position="30"/>
        <end position="39"/>
    </location>
</feature>
<feature type="compositionally biased region" description="Basic and acidic residues" evidence="5">
    <location>
        <begin position="560"/>
        <end position="587"/>
    </location>
</feature>
<accession>A0AAI8YQJ6</accession>
<feature type="region of interest" description="Disordered" evidence="5">
    <location>
        <begin position="18"/>
        <end position="41"/>
    </location>
</feature>
<feature type="region of interest" description="Disordered" evidence="5">
    <location>
        <begin position="546"/>
        <end position="587"/>
    </location>
</feature>
<reference evidence="8" key="1">
    <citation type="submission" date="2023-10" db="EMBL/GenBank/DDBJ databases">
        <authorList>
            <person name="Hackl T."/>
        </authorList>
    </citation>
    <scope>NUCLEOTIDE SEQUENCE</scope>
</reference>
<evidence type="ECO:0000313" key="9">
    <source>
        <dbReference type="Proteomes" id="UP001295740"/>
    </source>
</evidence>
<dbReference type="Gene3D" id="1.20.1250.20">
    <property type="entry name" value="MFS general substrate transporter like domains"/>
    <property type="match status" value="2"/>
</dbReference>
<comment type="subcellular location">
    <subcellularLocation>
        <location evidence="1">Membrane</location>
        <topology evidence="1">Multi-pass membrane protein</topology>
    </subcellularLocation>
</comment>
<name>A0AAI8YQJ6_9PEZI</name>
<feature type="transmembrane region" description="Helical" evidence="6">
    <location>
        <begin position="309"/>
        <end position="330"/>
    </location>
</feature>
<feature type="transmembrane region" description="Helical" evidence="6">
    <location>
        <begin position="439"/>
        <end position="458"/>
    </location>
</feature>
<feature type="transmembrane region" description="Helical" evidence="6">
    <location>
        <begin position="479"/>
        <end position="500"/>
    </location>
</feature>
<dbReference type="GO" id="GO:0016020">
    <property type="term" value="C:membrane"/>
    <property type="evidence" value="ECO:0007669"/>
    <property type="project" value="UniProtKB-SubCell"/>
</dbReference>
<proteinExistence type="predicted"/>
<sequence>MASLPEQVLDITDMSLQQQARKVGEETDTTSRTSSTKGTAPIIVNHSSDGDAAAELGMSPLEKIKTRFGDRPECFKNTLQEVSFVFQATVATATTSFLSGVALIITVPVSKDLGMTQGQISWISASTSLVAGATQLALGQLADLLGRKAMFITGMGSFSAFVLLVAFSQNPFWMLIVCGILGLCSAMVVPPAIGILGAAYTAPSKRKNMAFSAFSSGNPLGFVFGTILCGIATQLSSWRAAFILLCIIWAVFTVFAFWAVPNVENFERAPLRERLGTLKSFDYVGTILTIFGTGMFTAGLTLAPEDSWSSAHVIALLVVGLALLAFFVYWEKVFPTPLMPPHIWKDRNFSLIIIVVLLGTMSFTATGFWIAFYMQQIQMLSTLMVAVHLLPMAIAGLLWNIVAGRILHRVNNTAIMVFGAACYVAAGLLFSFTGPESNYWAFIFPALVLNVAGADLQYNVANMYVMQSLPRHQQSLAGGIFNVVIRLSNTVVMGVTTAVFSSIEMTPAGIADPMLKYTRTFQVCVAFSGASLLFAPFIRLGTQGNAPKGDAQEVGQSEKPAAEELHAGEIDREEQVSRKSASKDDTI</sequence>
<keyword evidence="9" id="KW-1185">Reference proteome</keyword>
<feature type="transmembrane region" description="Helical" evidence="6">
    <location>
        <begin position="281"/>
        <end position="303"/>
    </location>
</feature>
<protein>
    <submittedName>
        <fullName evidence="8">Uu.00g016690.m01.CDS01</fullName>
    </submittedName>
</protein>
<dbReference type="InterPro" id="IPR005829">
    <property type="entry name" value="Sugar_transporter_CS"/>
</dbReference>
<dbReference type="PANTHER" id="PTHR42718:SF23">
    <property type="entry name" value="MAJOR FACILITATOR SUPERFAMILY (MFS) PROFILE DOMAIN-CONTAINING PROTEIN"/>
    <property type="match status" value="1"/>
</dbReference>
<dbReference type="PROSITE" id="PS50850">
    <property type="entry name" value="MFS"/>
    <property type="match status" value="1"/>
</dbReference>
<feature type="transmembrane region" description="Helical" evidence="6">
    <location>
        <begin position="173"/>
        <end position="199"/>
    </location>
</feature>
<dbReference type="Pfam" id="PF07690">
    <property type="entry name" value="MFS_1"/>
    <property type="match status" value="1"/>
</dbReference>
<keyword evidence="4 6" id="KW-0472">Membrane</keyword>
<evidence type="ECO:0000256" key="6">
    <source>
        <dbReference type="SAM" id="Phobius"/>
    </source>
</evidence>
<feature type="transmembrane region" description="Helical" evidence="6">
    <location>
        <begin position="119"/>
        <end position="138"/>
    </location>
</feature>
<dbReference type="InterPro" id="IPR020846">
    <property type="entry name" value="MFS_dom"/>
</dbReference>
<feature type="transmembrane region" description="Helical" evidence="6">
    <location>
        <begin position="380"/>
        <end position="402"/>
    </location>
</feature>
<dbReference type="PROSITE" id="PS00216">
    <property type="entry name" value="SUGAR_TRANSPORT_1"/>
    <property type="match status" value="1"/>
</dbReference>
<feature type="domain" description="Major facilitator superfamily (MFS) profile" evidence="7">
    <location>
        <begin position="84"/>
        <end position="543"/>
    </location>
</feature>
<gene>
    <name evidence="8" type="ORF">KHLLAP_LOCUS14018</name>
</gene>
<feature type="transmembrane region" description="Helical" evidence="6">
    <location>
        <begin position="351"/>
        <end position="374"/>
    </location>
</feature>
<dbReference type="EMBL" id="CAUWAG010000020">
    <property type="protein sequence ID" value="CAJ2513550.1"/>
    <property type="molecule type" value="Genomic_DNA"/>
</dbReference>
<dbReference type="AlphaFoldDB" id="A0AAI8YQJ6"/>
<feature type="transmembrane region" description="Helical" evidence="6">
    <location>
        <begin position="241"/>
        <end position="260"/>
    </location>
</feature>